<keyword evidence="3" id="KW-1185">Reference proteome</keyword>
<proteinExistence type="predicted"/>
<evidence type="ECO:0000313" key="2">
    <source>
        <dbReference type="EMBL" id="GFO12345.1"/>
    </source>
</evidence>
<evidence type="ECO:0000313" key="3">
    <source>
        <dbReference type="Proteomes" id="UP000735302"/>
    </source>
</evidence>
<dbReference type="AlphaFoldDB" id="A0AAV4AZV2"/>
<name>A0AAV4AZV2_9GAST</name>
<accession>A0AAV4AZV2</accession>
<dbReference type="EMBL" id="BLXT01004413">
    <property type="protein sequence ID" value="GFO12345.1"/>
    <property type="molecule type" value="Genomic_DNA"/>
</dbReference>
<feature type="compositionally biased region" description="Polar residues" evidence="1">
    <location>
        <begin position="71"/>
        <end position="82"/>
    </location>
</feature>
<protein>
    <submittedName>
        <fullName evidence="2">Uncharacterized protein</fullName>
    </submittedName>
</protein>
<evidence type="ECO:0000256" key="1">
    <source>
        <dbReference type="SAM" id="MobiDB-lite"/>
    </source>
</evidence>
<dbReference type="Proteomes" id="UP000735302">
    <property type="component" value="Unassembled WGS sequence"/>
</dbReference>
<organism evidence="2 3">
    <name type="scientific">Plakobranchus ocellatus</name>
    <dbReference type="NCBI Taxonomy" id="259542"/>
    <lineage>
        <taxon>Eukaryota</taxon>
        <taxon>Metazoa</taxon>
        <taxon>Spiralia</taxon>
        <taxon>Lophotrochozoa</taxon>
        <taxon>Mollusca</taxon>
        <taxon>Gastropoda</taxon>
        <taxon>Heterobranchia</taxon>
        <taxon>Euthyneura</taxon>
        <taxon>Panpulmonata</taxon>
        <taxon>Sacoglossa</taxon>
        <taxon>Placobranchoidea</taxon>
        <taxon>Plakobranchidae</taxon>
        <taxon>Plakobranchus</taxon>
    </lineage>
</organism>
<gene>
    <name evidence="2" type="ORF">PoB_003885000</name>
</gene>
<feature type="region of interest" description="Disordered" evidence="1">
    <location>
        <begin position="64"/>
        <end position="90"/>
    </location>
</feature>
<sequence length="123" mass="13342">MGRATMAASSNPLQENLCRFQGEFTSNCTTKISHFTQKRRTLSNQSVSKVISVDGCFKHVGPHQARGYSLSRDTISSTSPASGKQRDTDTSLPAVITQNCTQLLAAVLPPHQGPASCIHRPTW</sequence>
<comment type="caution">
    <text evidence="2">The sequence shown here is derived from an EMBL/GenBank/DDBJ whole genome shotgun (WGS) entry which is preliminary data.</text>
</comment>
<reference evidence="2 3" key="1">
    <citation type="journal article" date="2021" name="Elife">
        <title>Chloroplast acquisition without the gene transfer in kleptoplastic sea slugs, Plakobranchus ocellatus.</title>
        <authorList>
            <person name="Maeda T."/>
            <person name="Takahashi S."/>
            <person name="Yoshida T."/>
            <person name="Shimamura S."/>
            <person name="Takaki Y."/>
            <person name="Nagai Y."/>
            <person name="Toyoda A."/>
            <person name="Suzuki Y."/>
            <person name="Arimoto A."/>
            <person name="Ishii H."/>
            <person name="Satoh N."/>
            <person name="Nishiyama T."/>
            <person name="Hasebe M."/>
            <person name="Maruyama T."/>
            <person name="Minagawa J."/>
            <person name="Obokata J."/>
            <person name="Shigenobu S."/>
        </authorList>
    </citation>
    <scope>NUCLEOTIDE SEQUENCE [LARGE SCALE GENOMIC DNA]</scope>
</reference>